<feature type="compositionally biased region" description="Basic residues" evidence="1">
    <location>
        <begin position="235"/>
        <end position="254"/>
    </location>
</feature>
<gene>
    <name evidence="2" type="ordered locus">CV_0890</name>
</gene>
<evidence type="ECO:0000313" key="2">
    <source>
        <dbReference type="EMBL" id="AAQ58564.1"/>
    </source>
</evidence>
<evidence type="ECO:0000313" key="3">
    <source>
        <dbReference type="Proteomes" id="UP000001424"/>
    </source>
</evidence>
<dbReference type="Proteomes" id="UP000001424">
    <property type="component" value="Chromosome"/>
</dbReference>
<feature type="compositionally biased region" description="Basic and acidic residues" evidence="1">
    <location>
        <begin position="178"/>
        <end position="199"/>
    </location>
</feature>
<sequence>MLKRRLSAHAVIERHRTIHLPVNKTSFPCHVRIAAWWRHPGPRIRHAARYRFRRLPPTAQHLDFRRPSRHRRLPRRTPARLPARARLRIPVPGRRHRRRLAAEEVLVLETEPQRRGAEAAAQGAQGLPGDLHPRQPRRGGAPVLRAGLRRRRHPPRGRALHRRRQAPLGAARRRVRRRDPVREVAGLRRRQSVHDDPGAEPRLQLGAAPAGPALLVAVAIPEAQGEKRGQLHQPVRSHTRRRGASARFRRRGLRPHPQTGSADDRRHPVRQQRRLGGKPVGAGGAPGRTAGSAALDGAERCRSHR</sequence>
<dbReference type="EMBL" id="AE016825">
    <property type="protein sequence ID" value="AAQ58564.1"/>
    <property type="molecule type" value="Genomic_DNA"/>
</dbReference>
<name>Q7NZN2_CHRVO</name>
<organism evidence="2 3">
    <name type="scientific">Chromobacterium violaceum (strain ATCC 12472 / DSM 30191 / JCM 1249 / CCUG 213 / NBRC 12614 / NCIMB 9131 / NCTC 9757 / MK)</name>
    <dbReference type="NCBI Taxonomy" id="243365"/>
    <lineage>
        <taxon>Bacteria</taxon>
        <taxon>Pseudomonadati</taxon>
        <taxon>Pseudomonadota</taxon>
        <taxon>Betaproteobacteria</taxon>
        <taxon>Neisseriales</taxon>
        <taxon>Chromobacteriaceae</taxon>
        <taxon>Chromobacterium</taxon>
    </lineage>
</organism>
<protein>
    <submittedName>
        <fullName evidence="2">Uncharacterized protein</fullName>
    </submittedName>
</protein>
<feature type="region of interest" description="Disordered" evidence="1">
    <location>
        <begin position="224"/>
        <end position="305"/>
    </location>
</feature>
<dbReference type="STRING" id="243365.CV_0890"/>
<dbReference type="HOGENOM" id="CLU_911193_0_0_4"/>
<accession>Q7NZN2</accession>
<keyword evidence="3" id="KW-1185">Reference proteome</keyword>
<feature type="compositionally biased region" description="Basic residues" evidence="1">
    <location>
        <begin position="147"/>
        <end position="177"/>
    </location>
</feature>
<feature type="region of interest" description="Disordered" evidence="1">
    <location>
        <begin position="112"/>
        <end position="205"/>
    </location>
</feature>
<dbReference type="AlphaFoldDB" id="Q7NZN2"/>
<feature type="compositionally biased region" description="Basic residues" evidence="1">
    <location>
        <begin position="267"/>
        <end position="276"/>
    </location>
</feature>
<evidence type="ECO:0000256" key="1">
    <source>
        <dbReference type="SAM" id="MobiDB-lite"/>
    </source>
</evidence>
<proteinExistence type="predicted"/>
<reference evidence="2 3" key="1">
    <citation type="journal article" date="2003" name="Proc. Natl. Acad. Sci. U.S.A.">
        <title>The complete genome sequence of Chromobacterium violaceum reveals remarkable and exploitable bacterial adaptability.</title>
        <authorList>
            <person name="Vasconcelos A.T.R."/>
            <person name="de Almeida D.F."/>
            <person name="Almeida F.C."/>
            <person name="de Almeida L.G.P."/>
            <person name="de Almeida R."/>
            <person name="Goncalves J.A.A."/>
            <person name="Andrade E.M."/>
            <person name="Antonio R.V."/>
            <person name="Araripe J."/>
            <person name="de Araujo M.F.F."/>
            <person name="Filho S.A."/>
            <person name="Azevedo V."/>
            <person name="Batista A.J."/>
            <person name="Bataus L.A.M."/>
            <person name="Batista J.S."/>
            <person name="Belo A."/>
            <person name="vander Berg C."/>
            <person name="Blamey J."/>
            <person name="Bogo M."/>
            <person name="Bonato S."/>
            <person name="Bordignon J."/>
            <person name="Brito C.A."/>
            <person name="Brocchi M."/>
            <person name="Burity H.A."/>
            <person name="Camargo A.A."/>
            <person name="Cardoso D.D.P."/>
            <person name="Carneiro N.P."/>
            <person name="Carraro D.M."/>
            <person name="Carvalho C.M.B."/>
            <person name="Cascardo J.C.M."/>
            <person name="Cavada B.S."/>
            <person name="Chueire L.M.O."/>
            <person name="Pasa T.B.C."/>
            <person name="Duran N."/>
            <person name="Fagundes N."/>
            <person name="Falcao C.L."/>
            <person name="Fantinatti F."/>
            <person name="Farias I.P."/>
            <person name="Felipe M.S.S."/>
            <person name="Ferrari L.P."/>
            <person name="Ferro J.A."/>
            <person name="Ferro M.I.T."/>
            <person name="Franco G.R."/>
            <person name="Freitas N.S.A."/>
            <person name="Furlan L.R."/>
            <person name="Gazzinelli R.T."/>
            <person name="Gomes E.A."/>
            <person name="Goncalves P.R."/>
            <person name="Grangeiro T.B."/>
            <person name="Grattapaglia D."/>
            <person name="Grisard E.C."/>
            <person name="Guimaraes C.T."/>
            <person name="Hanna E.S."/>
            <person name="Hungria M."/>
            <person name="Jardim S.N."/>
            <person name="Laurino J."/>
            <person name="Leoi L.C.T."/>
            <person name="Fassarella L."/>
            <person name="Lima A."/>
            <person name="Loureiro M.F."/>
            <person name="Lyra M.C.P."/>
            <person name="Macedo M."/>
            <person name="Madeira H.M.F."/>
            <person name="Manfio G.P."/>
            <person name="Maranhao A.Q."/>
            <person name="Martins W.S."/>
            <person name="di Mauro S.M.Z."/>
            <person name="de Medeiros S.R.B."/>
            <person name="Meissner R.D.V."/>
            <person name="Menck C.F.M."/>
            <person name="Moreira M.A.M."/>
            <person name="Nascimento F.F."/>
            <person name="Nicolas M.F."/>
            <person name="Oliveira J.G."/>
            <person name="Oliveira S.C."/>
            <person name="Paixao R.F.C."/>
            <person name="Parente J.A."/>
            <person name="Pedrosa F.O."/>
            <person name="Pena S.J.D."/>
            <person name="Perreira J.O."/>
            <person name="Perreira M."/>
            <person name="Pinto L.S.R.C."/>
            <person name="Pinto L.S."/>
            <person name="Porto J.I.R."/>
            <person name="Potrich D.P."/>
            <person name="Neto C.E.R."/>
            <person name="Reis A.M.M."/>
            <person name="Rigo L.U."/>
            <person name="Rondinelli E."/>
            <person name="dos Santos E.B.P."/>
            <person name="Santos F.R."/>
            <person name="Schneider M.P.C."/>
            <person name="Seuanez H.N."/>
            <person name="Silva A.M.R."/>
            <person name="da Silva A.L.C."/>
            <person name="Silva D.W."/>
            <person name="Silva R."/>
            <person name="Simoes I.C."/>
            <person name="Simon D."/>
            <person name="Soares C.M.A."/>
            <person name="Soares R.B.A."/>
            <person name="Souza E.M."/>
            <person name="Souza K.R.L."/>
            <person name="Souza R.C."/>
            <person name="Steffens M.B.R."/>
            <person name="Steindel M."/>
            <person name="Teixeira S.R."/>
            <person name="Urmenyi T."/>
            <person name="Vettore A."/>
            <person name="Wassem R."/>
            <person name="Zaha A."/>
            <person name="Simpson A.J.G."/>
        </authorList>
    </citation>
    <scope>NUCLEOTIDE SEQUENCE [LARGE SCALE GENOMIC DNA]</scope>
    <source>
        <strain evidence="3">ATCC 12472 / DSM 30191 / JCM 1249 / NBRC 12614 / NCIMB 9131 / NCTC 9757</strain>
    </source>
</reference>
<dbReference type="KEGG" id="cvi:CV_0890"/>